<dbReference type="Gramene" id="LPERR08G00970.1">
    <property type="protein sequence ID" value="LPERR08G00970.1"/>
    <property type="gene ID" value="LPERR08G00970"/>
</dbReference>
<dbReference type="AlphaFoldDB" id="A0A0D9X3N5"/>
<name>A0A0D9X3N5_9ORYZ</name>
<reference evidence="2" key="2">
    <citation type="submission" date="2013-12" db="EMBL/GenBank/DDBJ databases">
        <authorList>
            <person name="Yu Y."/>
            <person name="Lee S."/>
            <person name="de Baynast K."/>
            <person name="Wissotski M."/>
            <person name="Liu L."/>
            <person name="Talag J."/>
            <person name="Goicoechea J."/>
            <person name="Angelova A."/>
            <person name="Jetty R."/>
            <person name="Kudrna D."/>
            <person name="Golser W."/>
            <person name="Rivera L."/>
            <person name="Zhang J."/>
            <person name="Wing R."/>
        </authorList>
    </citation>
    <scope>NUCLEOTIDE SEQUENCE</scope>
</reference>
<dbReference type="Proteomes" id="UP000032180">
    <property type="component" value="Chromosome 8"/>
</dbReference>
<evidence type="ECO:0000313" key="1">
    <source>
        <dbReference type="EnsemblPlants" id="LPERR08G00970.1"/>
    </source>
</evidence>
<reference evidence="1" key="3">
    <citation type="submission" date="2015-04" db="UniProtKB">
        <authorList>
            <consortium name="EnsemblPlants"/>
        </authorList>
    </citation>
    <scope>IDENTIFICATION</scope>
</reference>
<keyword evidence="2" id="KW-1185">Reference proteome</keyword>
<reference evidence="1 2" key="1">
    <citation type="submission" date="2012-08" db="EMBL/GenBank/DDBJ databases">
        <title>Oryza genome evolution.</title>
        <authorList>
            <person name="Wing R.A."/>
        </authorList>
    </citation>
    <scope>NUCLEOTIDE SEQUENCE</scope>
</reference>
<dbReference type="HOGENOM" id="CLU_190234_0_0_1"/>
<organism evidence="1 2">
    <name type="scientific">Leersia perrieri</name>
    <dbReference type="NCBI Taxonomy" id="77586"/>
    <lineage>
        <taxon>Eukaryota</taxon>
        <taxon>Viridiplantae</taxon>
        <taxon>Streptophyta</taxon>
        <taxon>Embryophyta</taxon>
        <taxon>Tracheophyta</taxon>
        <taxon>Spermatophyta</taxon>
        <taxon>Magnoliopsida</taxon>
        <taxon>Liliopsida</taxon>
        <taxon>Poales</taxon>
        <taxon>Poaceae</taxon>
        <taxon>BOP clade</taxon>
        <taxon>Oryzoideae</taxon>
        <taxon>Oryzeae</taxon>
        <taxon>Oryzinae</taxon>
        <taxon>Leersia</taxon>
    </lineage>
</organism>
<dbReference type="EnsemblPlants" id="LPERR08G00970.1">
    <property type="protein sequence ID" value="LPERR08G00970.1"/>
    <property type="gene ID" value="LPERR08G00970"/>
</dbReference>
<proteinExistence type="predicted"/>
<protein>
    <submittedName>
        <fullName evidence="1">Uncharacterized protein</fullName>
    </submittedName>
</protein>
<accession>A0A0D9X3N5</accession>
<evidence type="ECO:0000313" key="2">
    <source>
        <dbReference type="Proteomes" id="UP000032180"/>
    </source>
</evidence>
<sequence>MQFLDEWFLVGQDTPERDQMNILSYFTKVSCGQAEKKAKNKEKQSKLTFRKRLKWTEVSTGAPIATTFPTRHKIKIFH</sequence>